<feature type="region of interest" description="Disordered" evidence="1">
    <location>
        <begin position="27"/>
        <end position="48"/>
    </location>
</feature>
<evidence type="ECO:0000313" key="3">
    <source>
        <dbReference type="Proteomes" id="UP000252519"/>
    </source>
</evidence>
<dbReference type="Proteomes" id="UP000252519">
    <property type="component" value="Unassembled WGS sequence"/>
</dbReference>
<dbReference type="EMBL" id="JOJR01000026">
    <property type="protein sequence ID" value="RCN50202.1"/>
    <property type="molecule type" value="Genomic_DNA"/>
</dbReference>
<reference evidence="2 3" key="1">
    <citation type="submission" date="2014-10" db="EMBL/GenBank/DDBJ databases">
        <title>Draft genome of the hookworm Ancylostoma caninum.</title>
        <authorList>
            <person name="Mitreva M."/>
        </authorList>
    </citation>
    <scope>NUCLEOTIDE SEQUENCE [LARGE SCALE GENOMIC DNA]</scope>
    <source>
        <strain evidence="2 3">Baltimore</strain>
    </source>
</reference>
<keyword evidence="3" id="KW-1185">Reference proteome</keyword>
<protein>
    <submittedName>
        <fullName evidence="2">Uncharacterized protein</fullName>
    </submittedName>
</protein>
<dbReference type="AlphaFoldDB" id="A0A368H0N9"/>
<feature type="compositionally biased region" description="Basic and acidic residues" evidence="1">
    <location>
        <begin position="28"/>
        <end position="48"/>
    </location>
</feature>
<evidence type="ECO:0000313" key="2">
    <source>
        <dbReference type="EMBL" id="RCN50202.1"/>
    </source>
</evidence>
<accession>A0A368H0N9</accession>
<comment type="caution">
    <text evidence="2">The sequence shown here is derived from an EMBL/GenBank/DDBJ whole genome shotgun (WGS) entry which is preliminary data.</text>
</comment>
<name>A0A368H0N9_ANCCA</name>
<organism evidence="2 3">
    <name type="scientific">Ancylostoma caninum</name>
    <name type="common">Dog hookworm</name>
    <dbReference type="NCBI Taxonomy" id="29170"/>
    <lineage>
        <taxon>Eukaryota</taxon>
        <taxon>Metazoa</taxon>
        <taxon>Ecdysozoa</taxon>
        <taxon>Nematoda</taxon>
        <taxon>Chromadorea</taxon>
        <taxon>Rhabditida</taxon>
        <taxon>Rhabditina</taxon>
        <taxon>Rhabditomorpha</taxon>
        <taxon>Strongyloidea</taxon>
        <taxon>Ancylostomatidae</taxon>
        <taxon>Ancylostomatinae</taxon>
        <taxon>Ancylostoma</taxon>
    </lineage>
</organism>
<gene>
    <name evidence="2" type="ORF">ANCCAN_03807</name>
</gene>
<evidence type="ECO:0000256" key="1">
    <source>
        <dbReference type="SAM" id="MobiDB-lite"/>
    </source>
</evidence>
<sequence>MRTYSRICDWPPSVESIPDAWTVKSIHRREGDTTQTRGGRDEHESGREKCRHRACLVFKKILLLFYNK</sequence>
<proteinExistence type="predicted"/>